<dbReference type="EMBL" id="BGPR01206964">
    <property type="protein sequence ID" value="GBN32469.1"/>
    <property type="molecule type" value="Genomic_DNA"/>
</dbReference>
<evidence type="ECO:0000313" key="1">
    <source>
        <dbReference type="EMBL" id="GBN32469.1"/>
    </source>
</evidence>
<keyword evidence="5" id="KW-1185">Reference proteome</keyword>
<comment type="caution">
    <text evidence="4">The sequence shown here is derived from an EMBL/GenBank/DDBJ whole genome shotgun (WGS) entry which is preliminary data.</text>
</comment>
<evidence type="ECO:0000313" key="3">
    <source>
        <dbReference type="EMBL" id="GBN32586.1"/>
    </source>
</evidence>
<sequence length="117" mass="13210">MTEPQRSVRPFVAIAATCAIVSFDDVCRSIACPWLSPYHCPSGIILDVKSRLIRKSTWPHCSGVQLRCSRAQCNCALTYSGDKRTQTTGRRANSPHSCNLRDTVWRDMGSRKLRRQL</sequence>
<proteinExistence type="predicted"/>
<accession>A0A4Y2MZX1</accession>
<evidence type="ECO:0000313" key="2">
    <source>
        <dbReference type="EMBL" id="GBN32534.1"/>
    </source>
</evidence>
<dbReference type="EMBL" id="BGPR01207020">
    <property type="protein sequence ID" value="GBN32615.1"/>
    <property type="molecule type" value="Genomic_DNA"/>
</dbReference>
<dbReference type="EMBL" id="BGPR01207009">
    <property type="protein sequence ID" value="GBN32586.1"/>
    <property type="molecule type" value="Genomic_DNA"/>
</dbReference>
<dbReference type="Proteomes" id="UP000499080">
    <property type="component" value="Unassembled WGS sequence"/>
</dbReference>
<gene>
    <name evidence="3" type="ORF">AVEN_136558_1</name>
    <name evidence="4" type="ORF">AVEN_182210_1</name>
    <name evidence="1" type="ORF">AVEN_228405_1</name>
    <name evidence="2" type="ORF">AVEN_51057_1</name>
</gene>
<evidence type="ECO:0000313" key="5">
    <source>
        <dbReference type="Proteomes" id="UP000499080"/>
    </source>
</evidence>
<reference evidence="4 5" key="1">
    <citation type="journal article" date="2019" name="Sci. Rep.">
        <title>Orb-weaving spider Araneus ventricosus genome elucidates the spidroin gene catalogue.</title>
        <authorList>
            <person name="Kono N."/>
            <person name="Nakamura H."/>
            <person name="Ohtoshi R."/>
            <person name="Moran D.A.P."/>
            <person name="Shinohara A."/>
            <person name="Yoshida Y."/>
            <person name="Fujiwara M."/>
            <person name="Mori M."/>
            <person name="Tomita M."/>
            <person name="Arakawa K."/>
        </authorList>
    </citation>
    <scope>NUCLEOTIDE SEQUENCE [LARGE SCALE GENOMIC DNA]</scope>
</reference>
<dbReference type="EMBL" id="BGPR01206988">
    <property type="protein sequence ID" value="GBN32534.1"/>
    <property type="molecule type" value="Genomic_DNA"/>
</dbReference>
<name>A0A4Y2MZX1_ARAVE</name>
<protein>
    <submittedName>
        <fullName evidence="4">Uncharacterized protein</fullName>
    </submittedName>
</protein>
<evidence type="ECO:0000313" key="4">
    <source>
        <dbReference type="EMBL" id="GBN32615.1"/>
    </source>
</evidence>
<organism evidence="4 5">
    <name type="scientific">Araneus ventricosus</name>
    <name type="common">Orbweaver spider</name>
    <name type="synonym">Epeira ventricosa</name>
    <dbReference type="NCBI Taxonomy" id="182803"/>
    <lineage>
        <taxon>Eukaryota</taxon>
        <taxon>Metazoa</taxon>
        <taxon>Ecdysozoa</taxon>
        <taxon>Arthropoda</taxon>
        <taxon>Chelicerata</taxon>
        <taxon>Arachnida</taxon>
        <taxon>Araneae</taxon>
        <taxon>Araneomorphae</taxon>
        <taxon>Entelegynae</taxon>
        <taxon>Araneoidea</taxon>
        <taxon>Araneidae</taxon>
        <taxon>Araneus</taxon>
    </lineage>
</organism>
<dbReference type="AlphaFoldDB" id="A0A4Y2MZX1"/>